<protein>
    <submittedName>
        <fullName evidence="1">Predicted protein</fullName>
    </submittedName>
</protein>
<reference evidence="1 2" key="1">
    <citation type="journal article" date="2010" name="Cell">
        <title>The genome of Naegleria gruberi illuminates early eukaryotic versatility.</title>
        <authorList>
            <person name="Fritz-Laylin L.K."/>
            <person name="Prochnik S.E."/>
            <person name="Ginger M.L."/>
            <person name="Dacks J.B."/>
            <person name="Carpenter M.L."/>
            <person name="Field M.C."/>
            <person name="Kuo A."/>
            <person name="Paredez A."/>
            <person name="Chapman J."/>
            <person name="Pham J."/>
            <person name="Shu S."/>
            <person name="Neupane R."/>
            <person name="Cipriano M."/>
            <person name="Mancuso J."/>
            <person name="Tu H."/>
            <person name="Salamov A."/>
            <person name="Lindquist E."/>
            <person name="Shapiro H."/>
            <person name="Lucas S."/>
            <person name="Grigoriev I.V."/>
            <person name="Cande W.Z."/>
            <person name="Fulton C."/>
            <person name="Rokhsar D.S."/>
            <person name="Dawson S.C."/>
        </authorList>
    </citation>
    <scope>NUCLEOTIDE SEQUENCE [LARGE SCALE GENOMIC DNA]</scope>
    <source>
        <strain evidence="1 2">NEG-M</strain>
    </source>
</reference>
<dbReference type="VEuPathDB" id="AmoebaDB:NAEGRDRAFT_48253"/>
<organism evidence="2">
    <name type="scientific">Naegleria gruberi</name>
    <name type="common">Amoeba</name>
    <dbReference type="NCBI Taxonomy" id="5762"/>
    <lineage>
        <taxon>Eukaryota</taxon>
        <taxon>Discoba</taxon>
        <taxon>Heterolobosea</taxon>
        <taxon>Tetramitia</taxon>
        <taxon>Eutetramitia</taxon>
        <taxon>Vahlkampfiidae</taxon>
        <taxon>Naegleria</taxon>
    </lineage>
</organism>
<proteinExistence type="predicted"/>
<dbReference type="Proteomes" id="UP000006671">
    <property type="component" value="Unassembled WGS sequence"/>
</dbReference>
<name>D2VBP9_NAEGR</name>
<dbReference type="Pfam" id="PF05742">
    <property type="entry name" value="TANGO2"/>
    <property type="match status" value="1"/>
</dbReference>
<dbReference type="GeneID" id="8851628"/>
<dbReference type="KEGG" id="ngr:NAEGRDRAFT_48253"/>
<dbReference type="InParanoid" id="D2VBP9"/>
<dbReference type="AlphaFoldDB" id="D2VBP9"/>
<dbReference type="OMA" id="IHLYDRS"/>
<dbReference type="STRING" id="5762.D2VBP9"/>
<dbReference type="OrthoDB" id="191601at2759"/>
<accession>D2VBP9</accession>
<dbReference type="PANTHER" id="PTHR17985:SF8">
    <property type="entry name" value="TRANSPORT AND GOLGI ORGANIZATION PROTEIN 2 HOMOLOG"/>
    <property type="match status" value="1"/>
</dbReference>
<gene>
    <name evidence="1" type="ORF">NAEGRDRAFT_48253</name>
</gene>
<dbReference type="RefSeq" id="XP_002678691.1">
    <property type="nucleotide sequence ID" value="XM_002678645.1"/>
</dbReference>
<dbReference type="PANTHER" id="PTHR17985">
    <property type="entry name" value="SER/THR-RICH PROTEIN T10 IN DGCR REGION"/>
    <property type="match status" value="1"/>
</dbReference>
<evidence type="ECO:0000313" key="2">
    <source>
        <dbReference type="Proteomes" id="UP000006671"/>
    </source>
</evidence>
<dbReference type="InterPro" id="IPR008551">
    <property type="entry name" value="TANGO2"/>
</dbReference>
<evidence type="ECO:0000313" key="1">
    <source>
        <dbReference type="EMBL" id="EFC45947.1"/>
    </source>
</evidence>
<sequence length="380" mass="44344">MCIVALHTTTGSNCCDAATSSARYPFIMLANRDEEYDRPTSSSFSLIDDCICCITDLVYGNTWMGINIDNGNMAILTNVDDDYSTNKPTLELYNKDVNNQLVATEECVTETKKPAKIIRSKLLIDLLKHNDLMDHINECEKDWLKTKGFIIICGNLFDMNKDLIYFTNRIFARNEMGKPLSQWPEKLQDKLIIQSLDKNSTHCISNSFLNDNLWQKVKSLKEGTNQICKEMVTDDKTPDQVVETLSSLLNIRNINKYENNFISIEDAHLFTDEYMTLHNFSEELVELVQKYRTCTDLTEKYSLERKIDIHLYDRSTINEVFVHYKSRFTNWKSKSQSIVIVDAFEKKVYFYFRDVNDYSTMDEDLNKKLNWICKEIDFKN</sequence>
<keyword evidence="2" id="KW-1185">Reference proteome</keyword>
<dbReference type="EMBL" id="GG738861">
    <property type="protein sequence ID" value="EFC45947.1"/>
    <property type="molecule type" value="Genomic_DNA"/>
</dbReference>